<dbReference type="AlphaFoldDB" id="N1J6E4"/>
<accession>N1J6E4</accession>
<dbReference type="EMBL" id="CAUH01000481">
    <property type="protein sequence ID" value="CCU74654.1"/>
    <property type="molecule type" value="Genomic_DNA"/>
</dbReference>
<evidence type="ECO:0000313" key="3">
    <source>
        <dbReference type="Proteomes" id="UP000015441"/>
    </source>
</evidence>
<proteinExistence type="predicted"/>
<dbReference type="Proteomes" id="UP000015441">
    <property type="component" value="Unassembled WGS sequence"/>
</dbReference>
<gene>
    <name evidence="2" type="ORF">BGHDH14_bgh03894</name>
</gene>
<organism evidence="2 3">
    <name type="scientific">Blumeria graminis f. sp. hordei (strain DH14)</name>
    <name type="common">Barley powdery mildew</name>
    <name type="synonym">Oidium monilioides f. sp. hordei</name>
    <dbReference type="NCBI Taxonomy" id="546991"/>
    <lineage>
        <taxon>Eukaryota</taxon>
        <taxon>Fungi</taxon>
        <taxon>Dikarya</taxon>
        <taxon>Ascomycota</taxon>
        <taxon>Pezizomycotina</taxon>
        <taxon>Leotiomycetes</taxon>
        <taxon>Erysiphales</taxon>
        <taxon>Erysiphaceae</taxon>
        <taxon>Blumeria</taxon>
        <taxon>Blumeria hordei</taxon>
    </lineage>
</organism>
<name>N1J6E4_BLUG1</name>
<reference evidence="2 3" key="1">
    <citation type="journal article" date="2010" name="Science">
        <title>Genome expansion and gene loss in powdery mildew fungi reveal tradeoffs in extreme parasitism.</title>
        <authorList>
            <person name="Spanu P.D."/>
            <person name="Abbott J.C."/>
            <person name="Amselem J."/>
            <person name="Burgis T.A."/>
            <person name="Soanes D.M."/>
            <person name="Stueber K."/>
            <person name="Ver Loren van Themaat E."/>
            <person name="Brown J.K.M."/>
            <person name="Butcher S.A."/>
            <person name="Gurr S.J."/>
            <person name="Lebrun M.-H."/>
            <person name="Ridout C.J."/>
            <person name="Schulze-Lefert P."/>
            <person name="Talbot N.J."/>
            <person name="Ahmadinejad N."/>
            <person name="Ametz C."/>
            <person name="Barton G.R."/>
            <person name="Benjdia M."/>
            <person name="Bidzinski P."/>
            <person name="Bindschedler L.V."/>
            <person name="Both M."/>
            <person name="Brewer M.T."/>
            <person name="Cadle-Davidson L."/>
            <person name="Cadle-Davidson M.M."/>
            <person name="Collemare J."/>
            <person name="Cramer R."/>
            <person name="Frenkel O."/>
            <person name="Godfrey D."/>
            <person name="Harriman J."/>
            <person name="Hoede C."/>
            <person name="King B.C."/>
            <person name="Klages S."/>
            <person name="Kleemann J."/>
            <person name="Knoll D."/>
            <person name="Koti P.S."/>
            <person name="Kreplak J."/>
            <person name="Lopez-Ruiz F.J."/>
            <person name="Lu X."/>
            <person name="Maekawa T."/>
            <person name="Mahanil S."/>
            <person name="Micali C."/>
            <person name="Milgroom M.G."/>
            <person name="Montana G."/>
            <person name="Noir S."/>
            <person name="O'Connell R.J."/>
            <person name="Oberhaensli S."/>
            <person name="Parlange F."/>
            <person name="Pedersen C."/>
            <person name="Quesneville H."/>
            <person name="Reinhardt R."/>
            <person name="Rott M."/>
            <person name="Sacristan S."/>
            <person name="Schmidt S.M."/>
            <person name="Schoen M."/>
            <person name="Skamnioti P."/>
            <person name="Sommer H."/>
            <person name="Stephens A."/>
            <person name="Takahara H."/>
            <person name="Thordal-Christensen H."/>
            <person name="Vigouroux M."/>
            <person name="Wessling R."/>
            <person name="Wicker T."/>
            <person name="Panstruga R."/>
        </authorList>
    </citation>
    <scope>NUCLEOTIDE SEQUENCE [LARGE SCALE GENOMIC DNA]</scope>
    <source>
        <strain evidence="2">DH14</strain>
    </source>
</reference>
<dbReference type="HOGENOM" id="CLU_018153_1_1_1"/>
<protein>
    <submittedName>
        <fullName evidence="2">EKA-like protein</fullName>
    </submittedName>
</protein>
<feature type="compositionally biased region" description="Polar residues" evidence="1">
    <location>
        <begin position="1"/>
        <end position="14"/>
    </location>
</feature>
<dbReference type="InParanoid" id="N1J6E4"/>
<evidence type="ECO:0000256" key="1">
    <source>
        <dbReference type="SAM" id="MobiDB-lite"/>
    </source>
</evidence>
<sequence>MATGTASGLSTTPSVLPPRPANPVPRAPDARSIPILAFSALPVKDTWATVARNRLRQKAVPTAKAVPRAAAKAPNKEAPKAKVDKRLFLRLEKEHPWRQLSPSGIRRQIRDGLQCSLSSACSIHRLRTSFAILTGSENIRERLLDAAPKLSDFNAKLEEASKLVAFRIANVPATIKSLDCAHTVDGEWISLEIYRKTRQLLVMVRLHGTCRLEAPYRNWEALFARDSVL</sequence>
<evidence type="ECO:0000313" key="2">
    <source>
        <dbReference type="EMBL" id="CCU74654.1"/>
    </source>
</evidence>
<keyword evidence="3" id="KW-1185">Reference proteome</keyword>
<feature type="compositionally biased region" description="Pro residues" evidence="1">
    <location>
        <begin position="15"/>
        <end position="26"/>
    </location>
</feature>
<feature type="region of interest" description="Disordered" evidence="1">
    <location>
        <begin position="1"/>
        <end position="28"/>
    </location>
</feature>
<comment type="caution">
    <text evidence="2">The sequence shown here is derived from an EMBL/GenBank/DDBJ whole genome shotgun (WGS) entry which is preliminary data.</text>
</comment>